<protein>
    <recommendedName>
        <fullName evidence="3">Antitoxin VbhA domain-containing protein</fullName>
    </recommendedName>
</protein>
<name>A0A8J2VI16_9BACL</name>
<reference evidence="1" key="2">
    <citation type="submission" date="2020-09" db="EMBL/GenBank/DDBJ databases">
        <authorList>
            <person name="Sun Q."/>
            <person name="Zhou Y."/>
        </authorList>
    </citation>
    <scope>NUCLEOTIDE SEQUENCE</scope>
    <source>
        <strain evidence="1">CGMCC 1.15179</strain>
    </source>
</reference>
<keyword evidence="2" id="KW-1185">Reference proteome</keyword>
<evidence type="ECO:0008006" key="3">
    <source>
        <dbReference type="Google" id="ProtNLM"/>
    </source>
</evidence>
<proteinExistence type="predicted"/>
<organism evidence="1 2">
    <name type="scientific">Marinithermofilum abyssi</name>
    <dbReference type="NCBI Taxonomy" id="1571185"/>
    <lineage>
        <taxon>Bacteria</taxon>
        <taxon>Bacillati</taxon>
        <taxon>Bacillota</taxon>
        <taxon>Bacilli</taxon>
        <taxon>Bacillales</taxon>
        <taxon>Thermoactinomycetaceae</taxon>
        <taxon>Marinithermofilum</taxon>
    </lineage>
</organism>
<dbReference type="Proteomes" id="UP000625210">
    <property type="component" value="Unassembled WGS sequence"/>
</dbReference>
<sequence length="63" mass="7471">MSVAEKHPMDGPHLSLERSRELNEKYVNGEITRNQLVQEVIQNGFFDSERKALRKKYARLFHK</sequence>
<evidence type="ECO:0000313" key="2">
    <source>
        <dbReference type="Proteomes" id="UP000625210"/>
    </source>
</evidence>
<gene>
    <name evidence="1" type="ORF">GCM10011571_29880</name>
</gene>
<evidence type="ECO:0000313" key="1">
    <source>
        <dbReference type="EMBL" id="GGE25788.1"/>
    </source>
</evidence>
<reference evidence="1" key="1">
    <citation type="journal article" date="2014" name="Int. J. Syst. Evol. Microbiol.">
        <title>Complete genome sequence of Corynebacterium casei LMG S-19264T (=DSM 44701T), isolated from a smear-ripened cheese.</title>
        <authorList>
            <consortium name="US DOE Joint Genome Institute (JGI-PGF)"/>
            <person name="Walter F."/>
            <person name="Albersmeier A."/>
            <person name="Kalinowski J."/>
            <person name="Ruckert C."/>
        </authorList>
    </citation>
    <scope>NUCLEOTIDE SEQUENCE</scope>
    <source>
        <strain evidence="1">CGMCC 1.15179</strain>
    </source>
</reference>
<dbReference type="RefSeq" id="WP_188648697.1">
    <property type="nucleotide sequence ID" value="NZ_BMHQ01000012.1"/>
</dbReference>
<dbReference type="EMBL" id="BMHQ01000012">
    <property type="protein sequence ID" value="GGE25788.1"/>
    <property type="molecule type" value="Genomic_DNA"/>
</dbReference>
<comment type="caution">
    <text evidence="1">The sequence shown here is derived from an EMBL/GenBank/DDBJ whole genome shotgun (WGS) entry which is preliminary data.</text>
</comment>
<dbReference type="AlphaFoldDB" id="A0A8J2VI16"/>
<accession>A0A8J2VI16</accession>